<name>A0A1P8UXH1_9RHOB</name>
<reference evidence="2 3" key="1">
    <citation type="submission" date="2016-04" db="EMBL/GenBank/DDBJ databases">
        <title>Deep-sea bacteria in the southern Pacific.</title>
        <authorList>
            <person name="Tang K."/>
        </authorList>
    </citation>
    <scope>NUCLEOTIDE SEQUENCE [LARGE SCALE GENOMIC DNA]</scope>
    <source>
        <strain evidence="2 3">JLT2014</strain>
    </source>
</reference>
<dbReference type="OrthoDB" id="9794241at2"/>
<evidence type="ECO:0000256" key="1">
    <source>
        <dbReference type="SAM" id="MobiDB-lite"/>
    </source>
</evidence>
<dbReference type="NCBIfam" id="TIGR02453">
    <property type="entry name" value="TIGR02453 family protein"/>
    <property type="match status" value="1"/>
</dbReference>
<feature type="region of interest" description="Disordered" evidence="1">
    <location>
        <begin position="147"/>
        <end position="166"/>
    </location>
</feature>
<dbReference type="Proteomes" id="UP000187059">
    <property type="component" value="Chromosome"/>
</dbReference>
<sequence>MSARSDLSDFAHRARDFLHDLAQNNDRGWFRTQKARYDAEVRRPAERLLNAVTPALEQTAGMPVRSKLFRPHRDVRFSEDKTPFHPHLHAAWSAPDGRGWYFGLSPDYATAGAGIMGFDAEQTARWRAAVTGPAGAELAARLERIDGRLDPPEREQVPPPFPEDHPQAALLRRTGCVIWLDDLFDTLAPDPATGLVDAFGRLAPLQDWLSEHL</sequence>
<dbReference type="STRING" id="1250539.Ga0080574_TMP3755"/>
<dbReference type="PANTHER" id="PTHR36452">
    <property type="entry name" value="CHROMOSOME 12, WHOLE GENOME SHOTGUN SEQUENCE"/>
    <property type="match status" value="1"/>
</dbReference>
<dbReference type="RefSeq" id="WP_076703271.1">
    <property type="nucleotide sequence ID" value="NZ_CP015093.1"/>
</dbReference>
<dbReference type="PIRSF" id="PIRSF028451">
    <property type="entry name" value="UCP028451"/>
    <property type="match status" value="1"/>
</dbReference>
<dbReference type="InterPro" id="IPR012808">
    <property type="entry name" value="CHP02453"/>
</dbReference>
<organism evidence="2 3">
    <name type="scientific">Salipiger abyssi</name>
    <dbReference type="NCBI Taxonomy" id="1250539"/>
    <lineage>
        <taxon>Bacteria</taxon>
        <taxon>Pseudomonadati</taxon>
        <taxon>Pseudomonadota</taxon>
        <taxon>Alphaproteobacteria</taxon>
        <taxon>Rhodobacterales</taxon>
        <taxon>Roseobacteraceae</taxon>
        <taxon>Salipiger</taxon>
    </lineage>
</organism>
<evidence type="ECO:0000313" key="2">
    <source>
        <dbReference type="EMBL" id="APZ54089.1"/>
    </source>
</evidence>
<dbReference type="InterPro" id="IPR015996">
    <property type="entry name" value="UCP028451"/>
</dbReference>
<gene>
    <name evidence="2" type="ORF">Ga0080574_TMP3755</name>
</gene>
<evidence type="ECO:0000313" key="3">
    <source>
        <dbReference type="Proteomes" id="UP000187059"/>
    </source>
</evidence>
<dbReference type="PANTHER" id="PTHR36452:SF1">
    <property type="entry name" value="DUF2461 DOMAIN-CONTAINING PROTEIN"/>
    <property type="match status" value="1"/>
</dbReference>
<protein>
    <submittedName>
        <fullName evidence="2">TIGR02453 family protein</fullName>
    </submittedName>
</protein>
<accession>A0A1P8UXH1</accession>
<dbReference type="Pfam" id="PF09365">
    <property type="entry name" value="DUF2461"/>
    <property type="match status" value="1"/>
</dbReference>
<proteinExistence type="predicted"/>
<dbReference type="KEGG" id="paby:Ga0080574_TMP3755"/>
<dbReference type="EMBL" id="CP015093">
    <property type="protein sequence ID" value="APZ54089.1"/>
    <property type="molecule type" value="Genomic_DNA"/>
</dbReference>
<dbReference type="AlphaFoldDB" id="A0A1P8UXH1"/>
<keyword evidence="3" id="KW-1185">Reference proteome</keyword>